<feature type="transmembrane region" description="Helical" evidence="7">
    <location>
        <begin position="270"/>
        <end position="290"/>
    </location>
</feature>
<accession>A0A0G1YGP8</accession>
<evidence type="ECO:0000256" key="6">
    <source>
        <dbReference type="ARBA" id="ARBA00023136"/>
    </source>
</evidence>
<feature type="transmembrane region" description="Helical" evidence="7">
    <location>
        <begin position="42"/>
        <end position="64"/>
    </location>
</feature>
<dbReference type="Pfam" id="PF02397">
    <property type="entry name" value="Bac_transf"/>
    <property type="match status" value="1"/>
</dbReference>
<dbReference type="Pfam" id="PF13727">
    <property type="entry name" value="CoA_binding_3"/>
    <property type="match status" value="1"/>
</dbReference>
<evidence type="ECO:0000259" key="8">
    <source>
        <dbReference type="Pfam" id="PF02397"/>
    </source>
</evidence>
<dbReference type="Gene3D" id="3.40.50.720">
    <property type="entry name" value="NAD(P)-binding Rossmann-like Domain"/>
    <property type="match status" value="1"/>
</dbReference>
<keyword evidence="3 9" id="KW-0808">Transferase</keyword>
<dbReference type="AlphaFoldDB" id="A0A0G1YGP8"/>
<gene>
    <name evidence="9" type="ORF">UY92_C0007G0034</name>
</gene>
<dbReference type="PANTHER" id="PTHR30576">
    <property type="entry name" value="COLANIC BIOSYNTHESIS UDP-GLUCOSE LIPID CARRIER TRANSFERASE"/>
    <property type="match status" value="1"/>
</dbReference>
<evidence type="ECO:0000313" key="10">
    <source>
        <dbReference type="Proteomes" id="UP000033870"/>
    </source>
</evidence>
<dbReference type="GO" id="GO:0089702">
    <property type="term" value="F:undecaprenyl-phosphate glucose phosphotransferase activity"/>
    <property type="evidence" value="ECO:0007669"/>
    <property type="project" value="TreeGrafter"/>
</dbReference>
<feature type="transmembrane region" description="Helical" evidence="7">
    <location>
        <begin position="7"/>
        <end position="30"/>
    </location>
</feature>
<feature type="domain" description="Bacterial sugar transferase" evidence="8">
    <location>
        <begin position="265"/>
        <end position="452"/>
    </location>
</feature>
<sequence length="457" mass="51696">MYRFKQLILLGGDLVCCLFSLWLALTVRYLELPAAADFIVHAWLFGGLFFLWTVVNFITGLYDLSALRGATQYRRLAEAGAISFGLSILILYLLPPALTPKTILLLTTVIAYALCGLWRLVFTTYIARSKLHTRVIMLGFDAEAEELVGILDRYPERGYKVVAVLDPDKKMPSEHASATIYRSLQALRPAISTHRANLIVTAPYLKNNEETIRELYELLFWPVKITDVPSFYELVTGRVPPTTFSEAWFLSNIATVDDPLYQKLRRALDYLAGAAMGAILIVLFPLIALGTKLSSRGPVFFSQRRVGRYGALFTLHKFRTMYALSADGSAEQGEAQFAQKDDKRITPFGKLLRKTRLDELPQAWNLLAGDITLIGPRPERPEIVAKLEARMPYYPLRHVVKPGITGWAAIHQHYTDTLDTTLQKLQYDLYYIKNRSVVLDLSILLRTVNVVLRMMGQ</sequence>
<dbReference type="GO" id="GO:0016020">
    <property type="term" value="C:membrane"/>
    <property type="evidence" value="ECO:0007669"/>
    <property type="project" value="UniProtKB-SubCell"/>
</dbReference>
<evidence type="ECO:0000313" key="9">
    <source>
        <dbReference type="EMBL" id="KKW42395.1"/>
    </source>
</evidence>
<comment type="similarity">
    <text evidence="2">Belongs to the bacterial sugar transferase family.</text>
</comment>
<evidence type="ECO:0000256" key="1">
    <source>
        <dbReference type="ARBA" id="ARBA00004141"/>
    </source>
</evidence>
<name>A0A0G1YGP8_9BACT</name>
<evidence type="ECO:0000256" key="4">
    <source>
        <dbReference type="ARBA" id="ARBA00022692"/>
    </source>
</evidence>
<comment type="caution">
    <text evidence="9">The sequence shown here is derived from an EMBL/GenBank/DDBJ whole genome shotgun (WGS) entry which is preliminary data.</text>
</comment>
<keyword evidence="6 7" id="KW-0472">Membrane</keyword>
<evidence type="ECO:0000256" key="5">
    <source>
        <dbReference type="ARBA" id="ARBA00022989"/>
    </source>
</evidence>
<dbReference type="GO" id="GO:0009242">
    <property type="term" value="P:colanic acid biosynthetic process"/>
    <property type="evidence" value="ECO:0007669"/>
    <property type="project" value="TreeGrafter"/>
</dbReference>
<evidence type="ECO:0000256" key="3">
    <source>
        <dbReference type="ARBA" id="ARBA00022679"/>
    </source>
</evidence>
<dbReference type="STRING" id="1619044.UY92_C0007G0034"/>
<dbReference type="Proteomes" id="UP000033870">
    <property type="component" value="Unassembled WGS sequence"/>
</dbReference>
<dbReference type="InterPro" id="IPR017475">
    <property type="entry name" value="EPS_sugar_tfrase"/>
</dbReference>
<feature type="transmembrane region" description="Helical" evidence="7">
    <location>
        <begin position="76"/>
        <end position="97"/>
    </location>
</feature>
<dbReference type="EMBL" id="LCRX01000007">
    <property type="protein sequence ID" value="KKW42395.1"/>
    <property type="molecule type" value="Genomic_DNA"/>
</dbReference>
<feature type="transmembrane region" description="Helical" evidence="7">
    <location>
        <begin position="103"/>
        <end position="127"/>
    </location>
</feature>
<reference evidence="9 10" key="1">
    <citation type="journal article" date="2015" name="Nature">
        <title>rRNA introns, odd ribosomes, and small enigmatic genomes across a large radiation of phyla.</title>
        <authorList>
            <person name="Brown C.T."/>
            <person name="Hug L.A."/>
            <person name="Thomas B.C."/>
            <person name="Sharon I."/>
            <person name="Castelle C.J."/>
            <person name="Singh A."/>
            <person name="Wilkins M.J."/>
            <person name="Williams K.H."/>
            <person name="Banfield J.F."/>
        </authorList>
    </citation>
    <scope>NUCLEOTIDE SEQUENCE [LARGE SCALE GENOMIC DNA]</scope>
</reference>
<proteinExistence type="inferred from homology"/>
<evidence type="ECO:0000256" key="2">
    <source>
        <dbReference type="ARBA" id="ARBA00006464"/>
    </source>
</evidence>
<keyword evidence="5 7" id="KW-1133">Transmembrane helix</keyword>
<protein>
    <submittedName>
        <fullName evidence="9">Glycosyl transferase</fullName>
    </submittedName>
</protein>
<dbReference type="InterPro" id="IPR003362">
    <property type="entry name" value="Bact_transf"/>
</dbReference>
<dbReference type="NCBIfam" id="TIGR03025">
    <property type="entry name" value="EPS_sugtrans"/>
    <property type="match status" value="1"/>
</dbReference>
<dbReference type="PANTHER" id="PTHR30576:SF21">
    <property type="entry name" value="UDP-GLUCOSE:UNDECAPRENYL-PHOSPHATE GLUCOSE-1-PHOSPHATE TRANSFERASE"/>
    <property type="match status" value="1"/>
</dbReference>
<keyword evidence="4 7" id="KW-0812">Transmembrane</keyword>
<evidence type="ECO:0000256" key="7">
    <source>
        <dbReference type="SAM" id="Phobius"/>
    </source>
</evidence>
<comment type="subcellular location">
    <subcellularLocation>
        <location evidence="1">Membrane</location>
        <topology evidence="1">Multi-pass membrane protein</topology>
    </subcellularLocation>
</comment>
<organism evidence="9 10">
    <name type="scientific">Candidatus Magasanikbacteria bacterium GW2011_GWA2_56_11</name>
    <dbReference type="NCBI Taxonomy" id="1619044"/>
    <lineage>
        <taxon>Bacteria</taxon>
        <taxon>Candidatus Magasanikiibacteriota</taxon>
    </lineage>
</organism>